<keyword evidence="2" id="KW-1185">Reference proteome</keyword>
<sequence length="107" mass="13145">MYIFDKRISDENSRKKHLKRIWEKYPDAEKPLKIWFETIKKSTWNNPNEIKQVFTNADQVGNGRIVFNIARNKYRLIVKFIYETQICYIRFIDTHKEYDKIKDIENI</sequence>
<dbReference type="InterPro" id="IPR018669">
    <property type="entry name" value="Toxin_HigB"/>
</dbReference>
<reference evidence="1 2" key="1">
    <citation type="submission" date="2023-12" db="EMBL/GenBank/DDBJ databases">
        <title>Novel species of the genus Arcicella isolated from rivers.</title>
        <authorList>
            <person name="Lu H."/>
        </authorList>
    </citation>
    <scope>NUCLEOTIDE SEQUENCE [LARGE SCALE GENOMIC DNA]</scope>
    <source>
        <strain evidence="1 2">LMG 21963</strain>
    </source>
</reference>
<accession>A0ABU5QK34</accession>
<proteinExistence type="predicted"/>
<dbReference type="Proteomes" id="UP001304671">
    <property type="component" value="Unassembled WGS sequence"/>
</dbReference>
<organism evidence="1 2">
    <name type="scientific">Arcicella aquatica</name>
    <dbReference type="NCBI Taxonomy" id="217141"/>
    <lineage>
        <taxon>Bacteria</taxon>
        <taxon>Pseudomonadati</taxon>
        <taxon>Bacteroidota</taxon>
        <taxon>Cytophagia</taxon>
        <taxon>Cytophagales</taxon>
        <taxon>Flectobacillaceae</taxon>
        <taxon>Arcicella</taxon>
    </lineage>
</organism>
<dbReference type="Pfam" id="PF09907">
    <property type="entry name" value="HigB_toxin"/>
    <property type="match status" value="1"/>
</dbReference>
<evidence type="ECO:0000313" key="2">
    <source>
        <dbReference type="Proteomes" id="UP001304671"/>
    </source>
</evidence>
<name>A0ABU5QK34_9BACT</name>
<protein>
    <submittedName>
        <fullName evidence="1">Type II toxin-antitoxin system HigB family toxin</fullName>
    </submittedName>
</protein>
<dbReference type="RefSeq" id="WP_323247743.1">
    <property type="nucleotide sequence ID" value="NZ_JAYFUL010000007.1"/>
</dbReference>
<comment type="caution">
    <text evidence="1">The sequence shown here is derived from an EMBL/GenBank/DDBJ whole genome shotgun (WGS) entry which is preliminary data.</text>
</comment>
<evidence type="ECO:0000313" key="1">
    <source>
        <dbReference type="EMBL" id="MEA5257393.1"/>
    </source>
</evidence>
<gene>
    <name evidence="1" type="ORF">VB264_06335</name>
</gene>
<dbReference type="EMBL" id="JAYFUL010000007">
    <property type="protein sequence ID" value="MEA5257393.1"/>
    <property type="molecule type" value="Genomic_DNA"/>
</dbReference>